<evidence type="ECO:0000256" key="9">
    <source>
        <dbReference type="ARBA" id="ARBA00054940"/>
    </source>
</evidence>
<organism evidence="15 16">
    <name type="scientific">Acrobeloides nanus</name>
    <dbReference type="NCBI Taxonomy" id="290746"/>
    <lineage>
        <taxon>Eukaryota</taxon>
        <taxon>Metazoa</taxon>
        <taxon>Ecdysozoa</taxon>
        <taxon>Nematoda</taxon>
        <taxon>Chromadorea</taxon>
        <taxon>Rhabditida</taxon>
        <taxon>Tylenchina</taxon>
        <taxon>Cephalobomorpha</taxon>
        <taxon>Cephaloboidea</taxon>
        <taxon>Cephalobidae</taxon>
        <taxon>Acrobeloides</taxon>
    </lineage>
</organism>
<feature type="binding site" evidence="13">
    <location>
        <begin position="67"/>
        <end position="68"/>
    </location>
    <ligand>
        <name>ITP</name>
        <dbReference type="ChEBI" id="CHEBI:61402"/>
    </ligand>
</feature>
<dbReference type="GO" id="GO:0036222">
    <property type="term" value="F:XTP diphosphatase activity"/>
    <property type="evidence" value="ECO:0007669"/>
    <property type="project" value="UniProtKB-UniRule"/>
</dbReference>
<feature type="binding site" evidence="13">
    <location>
        <begin position="143"/>
        <end position="146"/>
    </location>
    <ligand>
        <name>ITP</name>
        <dbReference type="ChEBI" id="CHEBI:61402"/>
    </ligand>
</feature>
<dbReference type="Pfam" id="PF01725">
    <property type="entry name" value="Ham1p_like"/>
    <property type="match status" value="1"/>
</dbReference>
<feature type="binding site" evidence="13">
    <location>
        <position position="67"/>
    </location>
    <ligand>
        <name>Mg(2+)</name>
        <dbReference type="ChEBI" id="CHEBI:18420"/>
    </ligand>
</feature>
<comment type="cofactor">
    <cofactor evidence="13">
        <name>Mg(2+)</name>
        <dbReference type="ChEBI" id="CHEBI:18420"/>
    </cofactor>
    <cofactor evidence="13">
        <name>Mn(2+)</name>
        <dbReference type="ChEBI" id="CHEBI:29035"/>
    </cofactor>
    <text evidence="13">Binds 1 divalent metal cation per subunit; can use either Mg(2+) or Mn(2+).</text>
</comment>
<feature type="binding site" evidence="13">
    <location>
        <position position="39"/>
    </location>
    <ligand>
        <name>Mg(2+)</name>
        <dbReference type="ChEBI" id="CHEBI:18420"/>
    </ligand>
</feature>
<keyword evidence="6 13" id="KW-0378">Hydrolase</keyword>
<dbReference type="GO" id="GO:0009204">
    <property type="term" value="P:deoxyribonucleoside triphosphate catabolic process"/>
    <property type="evidence" value="ECO:0007669"/>
    <property type="project" value="UniProtKB-UniRule"/>
</dbReference>
<dbReference type="GO" id="GO:0000166">
    <property type="term" value="F:nucleotide binding"/>
    <property type="evidence" value="ECO:0007669"/>
    <property type="project" value="UniProtKB-KW"/>
</dbReference>
<evidence type="ECO:0000256" key="11">
    <source>
        <dbReference type="ARBA" id="ARBA00093255"/>
    </source>
</evidence>
<comment type="subcellular location">
    <subcellularLocation>
        <location evidence="1 13">Cytoplasm</location>
    </subcellularLocation>
</comment>
<evidence type="ECO:0000256" key="13">
    <source>
        <dbReference type="HAMAP-Rule" id="MF_03148"/>
    </source>
</evidence>
<evidence type="ECO:0000256" key="12">
    <source>
        <dbReference type="ARBA" id="ARBA00093271"/>
    </source>
</evidence>
<dbReference type="HAMAP" id="MF_03148">
    <property type="entry name" value="HAM1_NTPase"/>
    <property type="match status" value="1"/>
</dbReference>
<dbReference type="Proteomes" id="UP000887540">
    <property type="component" value="Unplaced"/>
</dbReference>
<comment type="subunit">
    <text evidence="13">Homodimer.</text>
</comment>
<dbReference type="InterPro" id="IPR027502">
    <property type="entry name" value="ITPase"/>
</dbReference>
<evidence type="ECO:0000256" key="4">
    <source>
        <dbReference type="ARBA" id="ARBA00022723"/>
    </source>
</evidence>
<dbReference type="AlphaFoldDB" id="A0A914C3P4"/>
<evidence type="ECO:0000256" key="7">
    <source>
        <dbReference type="ARBA" id="ARBA00022842"/>
    </source>
</evidence>
<evidence type="ECO:0000313" key="16">
    <source>
        <dbReference type="WBParaSite" id="ACRNAN_Path_22.g79.t2"/>
    </source>
</evidence>
<feature type="binding site" evidence="13">
    <location>
        <position position="166"/>
    </location>
    <ligand>
        <name>ITP</name>
        <dbReference type="ChEBI" id="CHEBI:61402"/>
    </ligand>
</feature>
<dbReference type="PANTHER" id="PTHR11067:SF9">
    <property type="entry name" value="INOSINE TRIPHOSPHATE PYROPHOSPHATASE"/>
    <property type="match status" value="1"/>
</dbReference>
<evidence type="ECO:0000256" key="2">
    <source>
        <dbReference type="ARBA" id="ARBA00008023"/>
    </source>
</evidence>
<dbReference type="GO" id="GO:0009117">
    <property type="term" value="P:nucleotide metabolic process"/>
    <property type="evidence" value="ECO:0007669"/>
    <property type="project" value="UniProtKB-KW"/>
</dbReference>
<dbReference type="Gene3D" id="3.90.950.10">
    <property type="match status" value="1"/>
</dbReference>
<dbReference type="FunFam" id="3.90.950.10:FF:000003">
    <property type="entry name" value="Inosine triphosphate pyrophosphatase"/>
    <property type="match status" value="1"/>
</dbReference>
<comment type="catalytic activity">
    <reaction evidence="13">
        <text>XTP + H2O = XMP + diphosphate + H(+)</text>
        <dbReference type="Rhea" id="RHEA:28610"/>
        <dbReference type="ChEBI" id="CHEBI:15377"/>
        <dbReference type="ChEBI" id="CHEBI:15378"/>
        <dbReference type="ChEBI" id="CHEBI:33019"/>
        <dbReference type="ChEBI" id="CHEBI:57464"/>
        <dbReference type="ChEBI" id="CHEBI:61314"/>
        <dbReference type="EC" id="3.6.1.66"/>
    </reaction>
</comment>
<keyword evidence="13" id="KW-0464">Manganese</keyword>
<dbReference type="CDD" id="cd00515">
    <property type="entry name" value="HAM1"/>
    <property type="match status" value="1"/>
</dbReference>
<evidence type="ECO:0000256" key="14">
    <source>
        <dbReference type="RuleBase" id="RU003781"/>
    </source>
</evidence>
<keyword evidence="8 13" id="KW-0546">Nucleotide metabolism</keyword>
<comment type="catalytic activity">
    <reaction evidence="10">
        <text>ITP + H2O = IMP + diphosphate + H(+)</text>
        <dbReference type="Rhea" id="RHEA:29399"/>
        <dbReference type="ChEBI" id="CHEBI:15377"/>
        <dbReference type="ChEBI" id="CHEBI:15378"/>
        <dbReference type="ChEBI" id="CHEBI:33019"/>
        <dbReference type="ChEBI" id="CHEBI:58053"/>
        <dbReference type="ChEBI" id="CHEBI:61402"/>
        <dbReference type="EC" id="3.6.1.66"/>
    </reaction>
    <physiologicalReaction direction="left-to-right" evidence="10">
        <dbReference type="Rhea" id="RHEA:29400"/>
    </physiologicalReaction>
</comment>
<evidence type="ECO:0000256" key="8">
    <source>
        <dbReference type="ARBA" id="ARBA00023080"/>
    </source>
</evidence>
<dbReference type="GO" id="GO:0036220">
    <property type="term" value="F:ITP diphosphatase activity"/>
    <property type="evidence" value="ECO:0007669"/>
    <property type="project" value="UniProtKB-UniRule"/>
</dbReference>
<comment type="function">
    <text evidence="13">Pyrophosphatase that hydrolyzes non-canonical purine nucleotides such as inosine triphosphate (ITP), deoxyinosine triphosphate (dITP) or xanthosine 5'-triphosphate (XTP) to their respective monophosphate derivatives. The enzyme does not distinguish between the deoxy- and ribose forms. Probably excludes non-canonical purines from RNA and DNA precursor pools, thus preventing their incorporation into RNA and DNA and avoiding chromosomal lesions.</text>
</comment>
<dbReference type="NCBIfam" id="TIGR00042">
    <property type="entry name" value="RdgB/HAM1 family non-canonical purine NTP pyrophosphatase"/>
    <property type="match status" value="1"/>
</dbReference>
<dbReference type="GO" id="GO:0005737">
    <property type="term" value="C:cytoplasm"/>
    <property type="evidence" value="ECO:0007669"/>
    <property type="project" value="UniProtKB-SubCell"/>
</dbReference>
<keyword evidence="7 13" id="KW-0460">Magnesium</keyword>
<comment type="similarity">
    <text evidence="2 13 14">Belongs to the HAM1 NTPase family.</text>
</comment>
<name>A0A914C3P4_9BILA</name>
<feature type="binding site" evidence="13">
    <location>
        <begin position="11"/>
        <end position="16"/>
    </location>
    <ligand>
        <name>ITP</name>
        <dbReference type="ChEBI" id="CHEBI:61402"/>
    </ligand>
</feature>
<comment type="catalytic activity">
    <reaction evidence="12">
        <text>N(6)-hydroxy-dATP + H2O = N(6)-hydroxy-dAMP + diphosphate + H(+)</text>
        <dbReference type="Rhea" id="RHEA:83971"/>
        <dbReference type="ChEBI" id="CHEBI:15377"/>
        <dbReference type="ChEBI" id="CHEBI:15378"/>
        <dbReference type="ChEBI" id="CHEBI:33019"/>
        <dbReference type="ChEBI" id="CHEBI:233529"/>
        <dbReference type="ChEBI" id="CHEBI:233530"/>
    </reaction>
    <physiologicalReaction direction="left-to-right" evidence="12">
        <dbReference type="Rhea" id="RHEA:83972"/>
    </physiologicalReaction>
</comment>
<dbReference type="GO" id="GO:0046872">
    <property type="term" value="F:metal ion binding"/>
    <property type="evidence" value="ECO:0007669"/>
    <property type="project" value="UniProtKB-KW"/>
</dbReference>
<dbReference type="SUPFAM" id="SSF52972">
    <property type="entry name" value="ITPase-like"/>
    <property type="match status" value="1"/>
</dbReference>
<dbReference type="GO" id="GO:0035870">
    <property type="term" value="F:dITP diphosphatase activity"/>
    <property type="evidence" value="ECO:0007669"/>
    <property type="project" value="UniProtKB-UniRule"/>
</dbReference>
<comment type="catalytic activity">
    <reaction evidence="11">
        <text>dITP + H2O = dIMP + diphosphate + H(+)</text>
        <dbReference type="Rhea" id="RHEA:28342"/>
        <dbReference type="ChEBI" id="CHEBI:15377"/>
        <dbReference type="ChEBI" id="CHEBI:15378"/>
        <dbReference type="ChEBI" id="CHEBI:33019"/>
        <dbReference type="ChEBI" id="CHEBI:61194"/>
        <dbReference type="ChEBI" id="CHEBI:61382"/>
        <dbReference type="EC" id="3.6.1.66"/>
    </reaction>
    <physiologicalReaction direction="left-to-right" evidence="11">
        <dbReference type="Rhea" id="RHEA:28343"/>
    </physiologicalReaction>
</comment>
<keyword evidence="4 13" id="KW-0479">Metal-binding</keyword>
<reference evidence="16" key="1">
    <citation type="submission" date="2022-11" db="UniProtKB">
        <authorList>
            <consortium name="WormBaseParasite"/>
        </authorList>
    </citation>
    <scope>IDENTIFICATION</scope>
</reference>
<evidence type="ECO:0000256" key="5">
    <source>
        <dbReference type="ARBA" id="ARBA00022741"/>
    </source>
</evidence>
<keyword evidence="15" id="KW-1185">Reference proteome</keyword>
<sequence>MSKSNVIKFVTGNRNKLLEVQKILASTLEITPLDIDLPEYQGEPNEIATLKCQAALEHVDGPVLIEDTSLCFNALGGLPGPYIKWFLKELKPEGLPKLLAAFEDKTAYALCNFAYSEGKGQPIQVFEGRTDGKIVEPRGPRTFGWDPCFEPLGYDQTYAEMPYDLKKSISNRGKALKKLREYLNC</sequence>
<evidence type="ECO:0000313" key="15">
    <source>
        <dbReference type="Proteomes" id="UP000887540"/>
    </source>
</evidence>
<dbReference type="InterPro" id="IPR002637">
    <property type="entry name" value="RdgB/HAM1"/>
</dbReference>
<protein>
    <recommendedName>
        <fullName evidence="13">Inosine triphosphate pyrophosphatase</fullName>
        <shortName evidence="13">ITPase</shortName>
        <shortName evidence="13">Inosine triphosphatase</shortName>
        <ecNumber evidence="13">3.6.1.66</ecNumber>
    </recommendedName>
    <alternativeName>
        <fullName evidence="13">Non-canonical purine NTP pyrophosphatase</fullName>
    </alternativeName>
    <alternativeName>
        <fullName evidence="13">Non-standard purine NTP pyrophosphatase</fullName>
    </alternativeName>
    <alternativeName>
        <fullName evidence="13">Nucleoside-triphosphate diphosphatase</fullName>
    </alternativeName>
    <alternativeName>
        <fullName evidence="13">Nucleoside-triphosphate pyrophosphatase</fullName>
        <shortName evidence="13">NTPase</shortName>
    </alternativeName>
    <alternativeName>
        <fullName evidence="13">XTP/dITP diphosphatase</fullName>
    </alternativeName>
</protein>
<proteinExistence type="inferred from homology"/>
<dbReference type="InterPro" id="IPR029001">
    <property type="entry name" value="ITPase-like_fam"/>
</dbReference>
<evidence type="ECO:0000256" key="3">
    <source>
        <dbReference type="ARBA" id="ARBA00022490"/>
    </source>
</evidence>
<evidence type="ECO:0000256" key="10">
    <source>
        <dbReference type="ARBA" id="ARBA00093218"/>
    </source>
</evidence>
<dbReference type="PANTHER" id="PTHR11067">
    <property type="entry name" value="INOSINE TRIPHOSPHATE PYROPHOSPHATASE/HAM1 PROTEIN"/>
    <property type="match status" value="1"/>
</dbReference>
<dbReference type="EC" id="3.6.1.66" evidence="13"/>
<accession>A0A914C3P4</accession>
<feature type="binding site" evidence="13">
    <location>
        <position position="51"/>
    </location>
    <ligand>
        <name>ITP</name>
        <dbReference type="ChEBI" id="CHEBI:61402"/>
    </ligand>
</feature>
<evidence type="ECO:0000256" key="1">
    <source>
        <dbReference type="ARBA" id="ARBA00004496"/>
    </source>
</evidence>
<keyword evidence="3 13" id="KW-0963">Cytoplasm</keyword>
<dbReference type="WBParaSite" id="ACRNAN_Path_22.g79.t2">
    <property type="protein sequence ID" value="ACRNAN_Path_22.g79.t2"/>
    <property type="gene ID" value="ACRNAN_Path_22.g79"/>
</dbReference>
<evidence type="ECO:0000256" key="6">
    <source>
        <dbReference type="ARBA" id="ARBA00022801"/>
    </source>
</evidence>
<keyword evidence="5 13" id="KW-0547">Nucleotide-binding</keyword>
<comment type="caution">
    <text evidence="13">Lacks conserved residue(s) required for the propagation of feature annotation.</text>
</comment>
<comment type="function">
    <text evidence="9">Pyrophosphatase that hydrolyzes the non-canonical purine nucleotides inosine triphosphate (ITP), deoxyinosine triphosphate (dITP) as well as 2'-deoxy-N-6-hydroxylaminopurine triphosphate (dHAPTP) and xanthosine 5'-triphosphate (XTP) to their respective monophosphate derivatives. The enzyme does not distinguish between the deoxy- and ribose forms. Probably excludes non-canonical purines from RNA and DNA precursor pools, thus preventing their incorporation into RNA and DNA and avoiding chromosomal lesions.</text>
</comment>